<evidence type="ECO:0000313" key="4">
    <source>
        <dbReference type="EMBL" id="OFE43840.1"/>
    </source>
</evidence>
<dbReference type="Pfam" id="PF13194">
    <property type="entry name" value="DUF4010"/>
    <property type="match status" value="1"/>
</dbReference>
<name>A0A1E8E2K5_9GAMM</name>
<proteinExistence type="predicted"/>
<feature type="transmembrane region" description="Helical" evidence="1">
    <location>
        <begin position="66"/>
        <end position="85"/>
    </location>
</feature>
<feature type="domain" description="DUF4010" evidence="3">
    <location>
        <begin position="187"/>
        <end position="397"/>
    </location>
</feature>
<dbReference type="InterPro" id="IPR025105">
    <property type="entry name" value="DUF4010"/>
</dbReference>
<dbReference type="AlphaFoldDB" id="A0A1E8E2K5"/>
<organism evidence="4 5">
    <name type="scientific">Acinetobacter towneri</name>
    <dbReference type="NCBI Taxonomy" id="202956"/>
    <lineage>
        <taxon>Bacteria</taxon>
        <taxon>Pseudomonadati</taxon>
        <taxon>Pseudomonadota</taxon>
        <taxon>Gammaproteobacteria</taxon>
        <taxon>Moraxellales</taxon>
        <taxon>Moraxellaceae</taxon>
        <taxon>Acinetobacter</taxon>
    </lineage>
</organism>
<sequence length="427" mass="44580">MIESSFLPPDVSGLVAALAIGLLIGLERGWQDRELPEGSRVAGLRTFTLTGLLGGVLGHLQPNFGAWPLVAAVLGLSLLLTVSYARTAKISGNLSATTIIAMLLTLVLGAYASHGNVTLALTAAVIVAVFLDLKPTLHGWLRLIEHRELTASLQLLVLSVVILPYLPNTGLGPFAALNPYQLWWAVILIAGLSLAGHFAMRLTGSERGIFWTGLLGGLASSTAATVALARYTRQHPVMVSAAISGTLAACGIMFFRMVVLIGVIEPALLSTFGGAMMIAGILLLGMALWRQRQITSAENNDRTIEAMAPFDLGTAFSFAAFLAVMAVLVPAAKQWLGTSGIFVLSTISGLADVDAILVSLARLHSTEGLTTNVAAVALGLATLSNMLSKATIAWMTGGAQFGRAIIFGYTIAMIGAGVALALSLSFM</sequence>
<feature type="transmembrane region" description="Helical" evidence="1">
    <location>
        <begin position="373"/>
        <end position="392"/>
    </location>
</feature>
<feature type="transmembrane region" description="Helical" evidence="1">
    <location>
        <begin position="237"/>
        <end position="255"/>
    </location>
</feature>
<comment type="caution">
    <text evidence="4">The sequence shown here is derived from an EMBL/GenBank/DDBJ whole genome shotgun (WGS) entry which is preliminary data.</text>
</comment>
<feature type="transmembrane region" description="Helical" evidence="1">
    <location>
        <begin position="267"/>
        <end position="289"/>
    </location>
</feature>
<evidence type="ECO:0000313" key="5">
    <source>
        <dbReference type="Proteomes" id="UP000186931"/>
    </source>
</evidence>
<feature type="transmembrane region" description="Helical" evidence="1">
    <location>
        <begin position="182"/>
        <end position="202"/>
    </location>
</feature>
<feature type="transmembrane region" description="Helical" evidence="1">
    <location>
        <begin position="149"/>
        <end position="167"/>
    </location>
</feature>
<evidence type="ECO:0000259" key="3">
    <source>
        <dbReference type="Pfam" id="PF13194"/>
    </source>
</evidence>
<dbReference type="RefSeq" id="WP_005105856.1">
    <property type="nucleotide sequence ID" value="NZ_MKQS01000007.1"/>
</dbReference>
<keyword evidence="1" id="KW-0812">Transmembrane</keyword>
<dbReference type="Pfam" id="PF02308">
    <property type="entry name" value="MgtC"/>
    <property type="match status" value="1"/>
</dbReference>
<gene>
    <name evidence="4" type="ORF">BJN41_03695</name>
</gene>
<dbReference type="STRING" id="202956.BJN41_03695"/>
<feature type="transmembrane region" description="Helical" evidence="1">
    <location>
        <begin position="209"/>
        <end position="231"/>
    </location>
</feature>
<evidence type="ECO:0000256" key="1">
    <source>
        <dbReference type="SAM" id="Phobius"/>
    </source>
</evidence>
<dbReference type="InterPro" id="IPR049177">
    <property type="entry name" value="MgtC_SapB_SrpB_YhiD_N"/>
</dbReference>
<feature type="transmembrane region" description="Helical" evidence="1">
    <location>
        <begin position="404"/>
        <end position="426"/>
    </location>
</feature>
<accession>A0A1E8E2K5</accession>
<dbReference type="PANTHER" id="PTHR39084">
    <property type="entry name" value="MEMBRANE PROTEIN-RELATED"/>
    <property type="match status" value="1"/>
</dbReference>
<feature type="transmembrane region" description="Helical" evidence="1">
    <location>
        <begin position="92"/>
        <end position="111"/>
    </location>
</feature>
<protein>
    <submittedName>
        <fullName evidence="4">Uncharacterized protein</fullName>
    </submittedName>
</protein>
<dbReference type="Proteomes" id="UP000186931">
    <property type="component" value="Unassembled WGS sequence"/>
</dbReference>
<keyword evidence="1" id="KW-1133">Transmembrane helix</keyword>
<feature type="domain" description="MgtC/SapB/SrpB/YhiD N-terminal" evidence="2">
    <location>
        <begin position="14"/>
        <end position="139"/>
    </location>
</feature>
<evidence type="ECO:0000259" key="2">
    <source>
        <dbReference type="Pfam" id="PF02308"/>
    </source>
</evidence>
<reference evidence="4 5" key="1">
    <citation type="submission" date="2016-10" db="EMBL/GenBank/DDBJ databases">
        <title>Genome of airborne Acinetobacter sp. 5-2Ac02 in the hospital environment: Species near to Acinetobacter towneri.</title>
        <authorList>
            <person name="Barbosa B."/>
            <person name="Fernandez-Garcia L."/>
            <person name="Gato E."/>
            <person name="Leao R."/>
            <person name="Albano R."/>
            <person name="Fernandez B."/>
            <person name="Fernandez-Cuenca F."/>
            <person name="Marques E."/>
            <person name="Tomas M."/>
        </authorList>
    </citation>
    <scope>NUCLEOTIDE SEQUENCE [LARGE SCALE GENOMIC DNA]</scope>
    <source>
        <strain evidence="4 5">5-2Ac02</strain>
    </source>
</reference>
<feature type="transmembrane region" description="Helical" evidence="1">
    <location>
        <begin position="341"/>
        <end position="361"/>
    </location>
</feature>
<dbReference type="PANTHER" id="PTHR39084:SF1">
    <property type="entry name" value="DUF4010 DOMAIN-CONTAINING PROTEIN"/>
    <property type="match status" value="1"/>
</dbReference>
<keyword evidence="1" id="KW-0472">Membrane</keyword>
<dbReference type="EMBL" id="MKQS01000007">
    <property type="protein sequence ID" value="OFE43840.1"/>
    <property type="molecule type" value="Genomic_DNA"/>
</dbReference>
<feature type="transmembrane region" description="Helical" evidence="1">
    <location>
        <begin position="309"/>
        <end position="329"/>
    </location>
</feature>